<gene>
    <name evidence="2" type="ORF">SG35_002370</name>
</gene>
<sequence length="108" mass="12335">MKKSVFVVPSLLLILSGCATQEKACEDITLVSEQIQQCQALQRQIAKAKGKPILRTELERRYQQDCVDIRYYRDEHQIAICGNKEKIKKARTEPEVQEELKSAGSADR</sequence>
<keyword evidence="3" id="KW-1185">Reference proteome</keyword>
<feature type="signal peptide" evidence="1">
    <location>
        <begin position="1"/>
        <end position="24"/>
    </location>
</feature>
<feature type="chain" id="PRO_5042197937" description="Lipoprotein" evidence="1">
    <location>
        <begin position="25"/>
        <end position="108"/>
    </location>
</feature>
<dbReference type="Proteomes" id="UP000032568">
    <property type="component" value="Chromosome"/>
</dbReference>
<accession>A0AAE9YSL2</accession>
<proteinExistence type="predicted"/>
<protein>
    <recommendedName>
        <fullName evidence="4">Lipoprotein</fullName>
    </recommendedName>
</protein>
<keyword evidence="1" id="KW-0732">Signal</keyword>
<reference evidence="2 3" key="1">
    <citation type="journal article" date="2015" name="Genome Announc.">
        <title>Draft Genome Sequences of Marine Isolates of Thalassomonas viridans and Thalassomonas actiniarum.</title>
        <authorList>
            <person name="Olonade I."/>
            <person name="van Zyl L.J."/>
            <person name="Trindade M."/>
        </authorList>
    </citation>
    <scope>NUCLEOTIDE SEQUENCE [LARGE SCALE GENOMIC DNA]</scope>
    <source>
        <strain evidence="2 3">A5K-106</strain>
    </source>
</reference>
<dbReference type="RefSeq" id="WP_044833854.1">
    <property type="nucleotide sequence ID" value="NZ_CP059735.1"/>
</dbReference>
<dbReference type="EMBL" id="CP059735">
    <property type="protein sequence ID" value="WDD99543.1"/>
    <property type="molecule type" value="Genomic_DNA"/>
</dbReference>
<dbReference type="KEGG" id="tact:SG35_002370"/>
<evidence type="ECO:0000313" key="2">
    <source>
        <dbReference type="EMBL" id="WDD99543.1"/>
    </source>
</evidence>
<evidence type="ECO:0008006" key="4">
    <source>
        <dbReference type="Google" id="ProtNLM"/>
    </source>
</evidence>
<name>A0AAE9YSL2_9GAMM</name>
<dbReference type="AlphaFoldDB" id="A0AAE9YSL2"/>
<evidence type="ECO:0000313" key="3">
    <source>
        <dbReference type="Proteomes" id="UP000032568"/>
    </source>
</evidence>
<dbReference type="PROSITE" id="PS51257">
    <property type="entry name" value="PROKAR_LIPOPROTEIN"/>
    <property type="match status" value="1"/>
</dbReference>
<organism evidence="2 3">
    <name type="scientific">Thalassomonas actiniarum</name>
    <dbReference type="NCBI Taxonomy" id="485447"/>
    <lineage>
        <taxon>Bacteria</taxon>
        <taxon>Pseudomonadati</taxon>
        <taxon>Pseudomonadota</taxon>
        <taxon>Gammaproteobacteria</taxon>
        <taxon>Alteromonadales</taxon>
        <taxon>Colwelliaceae</taxon>
        <taxon>Thalassomonas</taxon>
    </lineage>
</organism>
<evidence type="ECO:0000256" key="1">
    <source>
        <dbReference type="SAM" id="SignalP"/>
    </source>
</evidence>
<reference evidence="2 3" key="2">
    <citation type="journal article" date="2022" name="Mar. Drugs">
        <title>Bioassay-Guided Fractionation Leads to the Detection of Cholic Acid Generated by the Rare Thalassomonas sp.</title>
        <authorList>
            <person name="Pheiffer F."/>
            <person name="Schneider Y.K."/>
            <person name="Hansen E.H."/>
            <person name="Andersen J.H."/>
            <person name="Isaksson J."/>
            <person name="Busche T."/>
            <person name="R C."/>
            <person name="Kalinowski J."/>
            <person name="Zyl L.V."/>
            <person name="Trindade M."/>
        </authorList>
    </citation>
    <scope>NUCLEOTIDE SEQUENCE [LARGE SCALE GENOMIC DNA]</scope>
    <source>
        <strain evidence="2 3">A5K-106</strain>
    </source>
</reference>